<keyword evidence="2" id="KW-1133">Transmembrane helix</keyword>
<feature type="non-terminal residue" evidence="3">
    <location>
        <position position="349"/>
    </location>
</feature>
<proteinExistence type="predicted"/>
<evidence type="ECO:0000256" key="2">
    <source>
        <dbReference type="SAM" id="Phobius"/>
    </source>
</evidence>
<evidence type="ECO:0000313" key="4">
    <source>
        <dbReference type="Proteomes" id="UP000727407"/>
    </source>
</evidence>
<protein>
    <submittedName>
        <fullName evidence="3">Uncharacterized protein</fullName>
    </submittedName>
</protein>
<dbReference type="AlphaFoldDB" id="A0A8J4UGR5"/>
<sequence length="349" mass="38737">LQIQFYCTPFDPCDPGSTHGRYDRQVCEMYDSAAITRPRCVAKNTTSQDEAVKTWFVCETQADLRSLRDNASISEMGMVVIVTLQIIAPPLLQNVTVNGHFNQSGLHIETLHNLTQFVCCAQNGSTRQNRDETPLSSSSKHNSGSHKPNTAEAGIFLAGSFDVTPAEGKNSGSNQDRRSLCLFHVEDVRSMSSKTVSWWSLSTIVWLVLVLLVVVLVLLGVSDQVKNRCCCGQKKVMPVIPTANQSKMFSKRKVKSLGDLPDDVSAISIEDTELFLEKTPSDYSRGHATSLQRRISSSSSTKNFLRAFRESYNRGLSPIPELSVTDISLEESADEYDAESWSDDLIREE</sequence>
<keyword evidence="2" id="KW-0812">Transmembrane</keyword>
<organism evidence="3 4">
    <name type="scientific">Clarias magur</name>
    <name type="common">Asian catfish</name>
    <name type="synonym">Macropteronotus magur</name>
    <dbReference type="NCBI Taxonomy" id="1594786"/>
    <lineage>
        <taxon>Eukaryota</taxon>
        <taxon>Metazoa</taxon>
        <taxon>Chordata</taxon>
        <taxon>Craniata</taxon>
        <taxon>Vertebrata</taxon>
        <taxon>Euteleostomi</taxon>
        <taxon>Actinopterygii</taxon>
        <taxon>Neopterygii</taxon>
        <taxon>Teleostei</taxon>
        <taxon>Ostariophysi</taxon>
        <taxon>Siluriformes</taxon>
        <taxon>Clariidae</taxon>
        <taxon>Clarias</taxon>
    </lineage>
</organism>
<feature type="transmembrane region" description="Helical" evidence="2">
    <location>
        <begin position="198"/>
        <end position="221"/>
    </location>
</feature>
<comment type="caution">
    <text evidence="3">The sequence shown here is derived from an EMBL/GenBank/DDBJ whole genome shotgun (WGS) entry which is preliminary data.</text>
</comment>
<gene>
    <name evidence="3" type="ORF">DAT39_012893</name>
</gene>
<keyword evidence="2" id="KW-0472">Membrane</keyword>
<feature type="non-terminal residue" evidence="3">
    <location>
        <position position="1"/>
    </location>
</feature>
<evidence type="ECO:0000313" key="3">
    <source>
        <dbReference type="EMBL" id="KAF5897402.1"/>
    </source>
</evidence>
<dbReference type="EMBL" id="QNUK01000236">
    <property type="protein sequence ID" value="KAF5897402.1"/>
    <property type="molecule type" value="Genomic_DNA"/>
</dbReference>
<feature type="region of interest" description="Disordered" evidence="1">
    <location>
        <begin position="127"/>
        <end position="148"/>
    </location>
</feature>
<evidence type="ECO:0000256" key="1">
    <source>
        <dbReference type="SAM" id="MobiDB-lite"/>
    </source>
</evidence>
<feature type="compositionally biased region" description="Low complexity" evidence="1">
    <location>
        <begin position="136"/>
        <end position="147"/>
    </location>
</feature>
<dbReference type="OrthoDB" id="8964045at2759"/>
<accession>A0A8J4UGR5</accession>
<name>A0A8J4UGR5_CLAMG</name>
<keyword evidence="4" id="KW-1185">Reference proteome</keyword>
<dbReference type="Proteomes" id="UP000727407">
    <property type="component" value="Unassembled WGS sequence"/>
</dbReference>
<reference evidence="3" key="1">
    <citation type="submission" date="2020-07" db="EMBL/GenBank/DDBJ databases">
        <title>Clarias magur genome sequencing, assembly and annotation.</title>
        <authorList>
            <person name="Kushwaha B."/>
            <person name="Kumar R."/>
            <person name="Das P."/>
            <person name="Joshi C.G."/>
            <person name="Kumar D."/>
            <person name="Nagpure N.S."/>
            <person name="Pandey M."/>
            <person name="Agarwal S."/>
            <person name="Srivastava S."/>
            <person name="Singh M."/>
            <person name="Sahoo L."/>
            <person name="Jayasankar P."/>
            <person name="Meher P.K."/>
            <person name="Koringa P.G."/>
            <person name="Iquebal M.A."/>
            <person name="Das S.P."/>
            <person name="Bit A."/>
            <person name="Patnaik S."/>
            <person name="Patel N."/>
            <person name="Shah T.M."/>
            <person name="Hinsu A."/>
            <person name="Jena J.K."/>
        </authorList>
    </citation>
    <scope>NUCLEOTIDE SEQUENCE</scope>
    <source>
        <strain evidence="3">CIFAMagur01</strain>
        <tissue evidence="3">Testis</tissue>
    </source>
</reference>